<dbReference type="EMBL" id="BT035357">
    <property type="protein sequence ID" value="ACF80362.1"/>
    <property type="molecule type" value="mRNA"/>
</dbReference>
<dbReference type="AlphaFoldDB" id="B4FE19"/>
<reference evidence="1" key="1">
    <citation type="journal article" date="2009" name="PLoS Genet.">
        <title>Sequencing, mapping, and analysis of 27,455 maize full-length cDNAs.</title>
        <authorList>
            <person name="Soderlund C."/>
            <person name="Descour A."/>
            <person name="Kudrna D."/>
            <person name="Bomhoff M."/>
            <person name="Boyd L."/>
            <person name="Currie J."/>
            <person name="Angelova A."/>
            <person name="Collura K."/>
            <person name="Wissotski M."/>
            <person name="Ashley E."/>
            <person name="Morrow D."/>
            <person name="Fernandes J."/>
            <person name="Walbot V."/>
            <person name="Yu Y."/>
        </authorList>
    </citation>
    <scope>NUCLEOTIDE SEQUENCE</scope>
    <source>
        <strain evidence="1">B73</strain>
    </source>
</reference>
<protein>
    <submittedName>
        <fullName evidence="1">Uncharacterized protein</fullName>
    </submittedName>
</protein>
<evidence type="ECO:0000313" key="1">
    <source>
        <dbReference type="EMBL" id="ACF80362.1"/>
    </source>
</evidence>
<proteinExistence type="evidence at transcript level"/>
<name>B4FE19_MAIZE</name>
<accession>B4FE19</accession>
<sequence>MTQQYLDLGKSRLGSDETIVGVKLSLLSNLVARPLVYFSPGSAPDACIGQGSPHGQSVMYSLSAQLHRHPLPRL</sequence>
<organism evidence="1">
    <name type="scientific">Zea mays</name>
    <name type="common">Maize</name>
    <dbReference type="NCBI Taxonomy" id="4577"/>
    <lineage>
        <taxon>Eukaryota</taxon>
        <taxon>Viridiplantae</taxon>
        <taxon>Streptophyta</taxon>
        <taxon>Embryophyta</taxon>
        <taxon>Tracheophyta</taxon>
        <taxon>Spermatophyta</taxon>
        <taxon>Magnoliopsida</taxon>
        <taxon>Liliopsida</taxon>
        <taxon>Poales</taxon>
        <taxon>Poaceae</taxon>
        <taxon>PACMAD clade</taxon>
        <taxon>Panicoideae</taxon>
        <taxon>Andropogonodae</taxon>
        <taxon>Andropogoneae</taxon>
        <taxon>Tripsacinae</taxon>
        <taxon>Zea</taxon>
    </lineage>
</organism>